<keyword evidence="3" id="KW-1185">Reference proteome</keyword>
<evidence type="ECO:0000313" key="2">
    <source>
        <dbReference type="EMBL" id="KAK2945938.1"/>
    </source>
</evidence>
<proteinExistence type="predicted"/>
<keyword evidence="1" id="KW-1133">Transmembrane helix</keyword>
<protein>
    <submittedName>
        <fullName evidence="2">Uncharacterized protein</fullName>
    </submittedName>
</protein>
<sequence length="127" mass="14119">MEQPAGNERTKTLKTLFCVIFVGSGIASWFVSLDGRHTLLLLHRHSRTLALHVCGRQSVDRWMMTISGELSIASSSAGICCIFSNRTSSIRAFSSSRTPNWMVERTIFPDPSDTFELSTVFPTSYGI</sequence>
<reference evidence="2 3" key="1">
    <citation type="journal article" date="2022" name="bioRxiv">
        <title>Genomics of Preaxostyla Flagellates Illuminates Evolutionary Transitions and the Path Towards Mitochondrial Loss.</title>
        <authorList>
            <person name="Novak L.V.F."/>
            <person name="Treitli S.C."/>
            <person name="Pyrih J."/>
            <person name="Halakuc P."/>
            <person name="Pipaliya S.V."/>
            <person name="Vacek V."/>
            <person name="Brzon O."/>
            <person name="Soukal P."/>
            <person name="Eme L."/>
            <person name="Dacks J.B."/>
            <person name="Karnkowska A."/>
            <person name="Elias M."/>
            <person name="Hampl V."/>
        </authorList>
    </citation>
    <scope>NUCLEOTIDE SEQUENCE [LARGE SCALE GENOMIC DNA]</scope>
    <source>
        <strain evidence="2">NAU3</strain>
        <tissue evidence="2">Gut</tissue>
    </source>
</reference>
<organism evidence="2 3">
    <name type="scientific">Blattamonas nauphoetae</name>
    <dbReference type="NCBI Taxonomy" id="2049346"/>
    <lineage>
        <taxon>Eukaryota</taxon>
        <taxon>Metamonada</taxon>
        <taxon>Preaxostyla</taxon>
        <taxon>Oxymonadida</taxon>
        <taxon>Blattamonas</taxon>
    </lineage>
</organism>
<accession>A0ABQ9X2D6</accession>
<evidence type="ECO:0000313" key="3">
    <source>
        <dbReference type="Proteomes" id="UP001281761"/>
    </source>
</evidence>
<comment type="caution">
    <text evidence="2">The sequence shown here is derived from an EMBL/GenBank/DDBJ whole genome shotgun (WGS) entry which is preliminary data.</text>
</comment>
<gene>
    <name evidence="2" type="ORF">BLNAU_19155</name>
</gene>
<dbReference type="EMBL" id="JARBJD010000243">
    <property type="protein sequence ID" value="KAK2945938.1"/>
    <property type="molecule type" value="Genomic_DNA"/>
</dbReference>
<evidence type="ECO:0000256" key="1">
    <source>
        <dbReference type="SAM" id="Phobius"/>
    </source>
</evidence>
<keyword evidence="1" id="KW-0812">Transmembrane</keyword>
<keyword evidence="1" id="KW-0472">Membrane</keyword>
<feature type="transmembrane region" description="Helical" evidence="1">
    <location>
        <begin position="12"/>
        <end position="31"/>
    </location>
</feature>
<dbReference type="Proteomes" id="UP001281761">
    <property type="component" value="Unassembled WGS sequence"/>
</dbReference>
<name>A0ABQ9X2D6_9EUKA</name>